<evidence type="ECO:0000256" key="2">
    <source>
        <dbReference type="ARBA" id="ARBA00023242"/>
    </source>
</evidence>
<keyword evidence="2" id="KW-0539">Nucleus</keyword>
<dbReference type="AlphaFoldDB" id="A0A0D7ALI0"/>
<dbReference type="GO" id="GO:0007062">
    <property type="term" value="P:sister chromatid cohesion"/>
    <property type="evidence" value="ECO:0007669"/>
    <property type="project" value="InterPro"/>
</dbReference>
<accession>A0A0D7ALI0</accession>
<gene>
    <name evidence="5" type="ORF">FISHEDRAFT_55692</name>
</gene>
<evidence type="ECO:0000259" key="4">
    <source>
        <dbReference type="Pfam" id="PF04825"/>
    </source>
</evidence>
<feature type="region of interest" description="Disordered" evidence="3">
    <location>
        <begin position="136"/>
        <end position="171"/>
    </location>
</feature>
<keyword evidence="6" id="KW-1185">Reference proteome</keyword>
<dbReference type="Pfam" id="PF04825">
    <property type="entry name" value="Rad21_Rec8_N"/>
    <property type="match status" value="1"/>
</dbReference>
<dbReference type="EMBL" id="KN881630">
    <property type="protein sequence ID" value="KIY52705.1"/>
    <property type="molecule type" value="Genomic_DNA"/>
</dbReference>
<feature type="domain" description="Rad21/Rec8-like protein N-terminal" evidence="4">
    <location>
        <begin position="1"/>
        <end position="89"/>
    </location>
</feature>
<dbReference type="Proteomes" id="UP000054144">
    <property type="component" value="Unassembled WGS sequence"/>
</dbReference>
<evidence type="ECO:0000313" key="6">
    <source>
        <dbReference type="Proteomes" id="UP000054144"/>
    </source>
</evidence>
<feature type="compositionally biased region" description="Basic residues" evidence="3">
    <location>
        <begin position="151"/>
        <end position="160"/>
    </location>
</feature>
<dbReference type="GO" id="GO:0008278">
    <property type="term" value="C:cohesin complex"/>
    <property type="evidence" value="ECO:0007669"/>
    <property type="project" value="InterPro"/>
</dbReference>
<dbReference type="PANTHER" id="PTHR12585:SF72">
    <property type="entry name" value="MEIOTIC RECOMBINATION PROTEIN REC8"/>
    <property type="match status" value="1"/>
</dbReference>
<dbReference type="GO" id="GO:1990414">
    <property type="term" value="P:replication-born double-strand break repair via sister chromatid exchange"/>
    <property type="evidence" value="ECO:0007669"/>
    <property type="project" value="TreeGrafter"/>
</dbReference>
<evidence type="ECO:0000313" key="5">
    <source>
        <dbReference type="EMBL" id="KIY52705.1"/>
    </source>
</evidence>
<dbReference type="OrthoDB" id="10071381at2759"/>
<evidence type="ECO:0000256" key="3">
    <source>
        <dbReference type="SAM" id="MobiDB-lite"/>
    </source>
</evidence>
<dbReference type="GO" id="GO:0003682">
    <property type="term" value="F:chromatin binding"/>
    <property type="evidence" value="ECO:0007669"/>
    <property type="project" value="TreeGrafter"/>
</dbReference>
<dbReference type="InterPro" id="IPR039781">
    <property type="entry name" value="Rad21/Rec8-like"/>
</dbReference>
<feature type="region of interest" description="Disordered" evidence="3">
    <location>
        <begin position="457"/>
        <end position="492"/>
    </location>
</feature>
<comment type="subcellular location">
    <subcellularLocation>
        <location evidence="1">Nucleus</location>
    </subcellularLocation>
</comment>
<dbReference type="GO" id="GO:0005634">
    <property type="term" value="C:nucleus"/>
    <property type="evidence" value="ECO:0007669"/>
    <property type="project" value="UniProtKB-SubCell"/>
</dbReference>
<evidence type="ECO:0000256" key="1">
    <source>
        <dbReference type="ARBA" id="ARBA00004123"/>
    </source>
</evidence>
<dbReference type="PANTHER" id="PTHR12585">
    <property type="entry name" value="SCC1 / RAD21 FAMILY MEMBER"/>
    <property type="match status" value="1"/>
</dbReference>
<protein>
    <recommendedName>
        <fullName evidence="4">Rad21/Rec8-like protein N-terminal domain-containing protein</fullName>
    </recommendedName>
</protein>
<name>A0A0D7ALI0_9AGAR</name>
<reference evidence="5 6" key="1">
    <citation type="journal article" date="2015" name="Fungal Genet. Biol.">
        <title>Evolution of novel wood decay mechanisms in Agaricales revealed by the genome sequences of Fistulina hepatica and Cylindrobasidium torrendii.</title>
        <authorList>
            <person name="Floudas D."/>
            <person name="Held B.W."/>
            <person name="Riley R."/>
            <person name="Nagy L.G."/>
            <person name="Koehler G."/>
            <person name="Ransdell A.S."/>
            <person name="Younus H."/>
            <person name="Chow J."/>
            <person name="Chiniquy J."/>
            <person name="Lipzen A."/>
            <person name="Tritt A."/>
            <person name="Sun H."/>
            <person name="Haridas S."/>
            <person name="LaButti K."/>
            <person name="Ohm R.A."/>
            <person name="Kues U."/>
            <person name="Blanchette R.A."/>
            <person name="Grigoriev I.V."/>
            <person name="Minto R.E."/>
            <person name="Hibbett D.S."/>
        </authorList>
    </citation>
    <scope>NUCLEOTIDE SEQUENCE [LARGE SCALE GENOMIC DNA]</scope>
    <source>
        <strain evidence="5 6">ATCC 64428</strain>
    </source>
</reference>
<organism evidence="5 6">
    <name type="scientific">Fistulina hepatica ATCC 64428</name>
    <dbReference type="NCBI Taxonomy" id="1128425"/>
    <lineage>
        <taxon>Eukaryota</taxon>
        <taxon>Fungi</taxon>
        <taxon>Dikarya</taxon>
        <taxon>Basidiomycota</taxon>
        <taxon>Agaricomycotina</taxon>
        <taxon>Agaricomycetes</taxon>
        <taxon>Agaricomycetidae</taxon>
        <taxon>Agaricales</taxon>
        <taxon>Fistulinaceae</taxon>
        <taxon>Fistulina</taxon>
    </lineage>
</organism>
<proteinExistence type="predicted"/>
<sequence length="701" mass="77139">MFFTQELLAKRDSGFGSKSTFKKLPKRSVLTADISQLCSLIIEPAEPLALRLSSNLMVGVVRVYKEKQEIFLTDVSHCVTVLKKVVQELDYSGAHAQNLLQPVAKFAAVTLASNARTAFTMDFDAMNWDDIGIAARDNENNDDGEYDPRARNKGAKRKTTKPASAAEEMRGDPHMLDEHHEYLTGSFDLSFNGSGAEGIDISSSQAEGFGFGNSFFSGDDIFDLGGLGEELAQELGDSWATPRQIAPATTNFEFNDVGMHIDHAFDVEPMPTVFPDAEEGTGAMVPTSGIVMNTLPQAQNKGDTDKICNRPLGDVTNIDRDQNVDATARKKRGRLQMDTRTELTDEEMKTARASYLNEQTMLQRELGIKKWQRDGAKVVEDILWGVPTNILAPELAKFWQETYKIQVEAVTLDEDGPPVKRRKVKEIDAIWEKEGEEQRDGGFNDFVCAPMEADMGHDNGAPDFDVDRDAINRGSSETPGKGRRDSRAPPEADMAFDLGSLDLLGVSQRSSLFPWDNAGGPSSSSGVFGIPGSDHVIFDRARVSIERADIGLRRRSSGSRRDSSLLPSQAGSVIGGAFFSPAQGSRVIGEDYLFDVRTDYVNEESPEADTQKSDLNRVTLERNSYNFLEYAKMQNQTLPANAPLTFETIVPQATSTRRVAAAAFYHCLATVAHRRAVLATKDLMRPHQPTPYGSIQLAVIL</sequence>
<dbReference type="InterPro" id="IPR006910">
    <property type="entry name" value="Rad21_Rec8_N"/>
</dbReference>
<feature type="compositionally biased region" description="Basic and acidic residues" evidence="3">
    <location>
        <begin position="480"/>
        <end position="490"/>
    </location>
</feature>